<evidence type="ECO:0000256" key="2">
    <source>
        <dbReference type="ARBA" id="ARBA00022630"/>
    </source>
</evidence>
<protein>
    <submittedName>
        <fullName evidence="6">Uncharacterized protein</fullName>
    </submittedName>
</protein>
<dbReference type="PANTHER" id="PTHR23023">
    <property type="entry name" value="DIMETHYLANILINE MONOOXYGENASE"/>
    <property type="match status" value="1"/>
</dbReference>
<evidence type="ECO:0000313" key="6">
    <source>
        <dbReference type="EMBL" id="EJK75049.1"/>
    </source>
</evidence>
<comment type="caution">
    <text evidence="6">The sequence shown here is derived from an EMBL/GenBank/DDBJ whole genome shotgun (WGS) entry which is preliminary data.</text>
</comment>
<feature type="non-terminal residue" evidence="6">
    <location>
        <position position="1524"/>
    </location>
</feature>
<dbReference type="OrthoDB" id="42294at2759"/>
<dbReference type="InterPro" id="IPR029058">
    <property type="entry name" value="AB_hydrolase_fold"/>
</dbReference>
<dbReference type="EMBL" id="AGNL01003160">
    <property type="protein sequence ID" value="EJK75049.1"/>
    <property type="molecule type" value="Genomic_DNA"/>
</dbReference>
<accession>K0TD21</accession>
<evidence type="ECO:0000313" key="7">
    <source>
        <dbReference type="Proteomes" id="UP000266841"/>
    </source>
</evidence>
<dbReference type="InterPro" id="IPR003386">
    <property type="entry name" value="LACT/PDAT_acylTrfase"/>
</dbReference>
<dbReference type="InterPro" id="IPR036188">
    <property type="entry name" value="FAD/NAD-bd_sf"/>
</dbReference>
<feature type="region of interest" description="Disordered" evidence="5">
    <location>
        <begin position="1494"/>
        <end position="1524"/>
    </location>
</feature>
<keyword evidence="3" id="KW-0274">FAD</keyword>
<dbReference type="Pfam" id="PF02450">
    <property type="entry name" value="LCAT"/>
    <property type="match status" value="2"/>
</dbReference>
<gene>
    <name evidence="6" type="ORF">THAOC_03240</name>
</gene>
<dbReference type="Pfam" id="PF00743">
    <property type="entry name" value="FMO-like"/>
    <property type="match status" value="1"/>
</dbReference>
<feature type="region of interest" description="Disordered" evidence="5">
    <location>
        <begin position="35"/>
        <end position="64"/>
    </location>
</feature>
<keyword evidence="7" id="KW-1185">Reference proteome</keyword>
<dbReference type="InterPro" id="IPR050346">
    <property type="entry name" value="FMO-like"/>
</dbReference>
<keyword evidence="4" id="KW-0560">Oxidoreductase</keyword>
<dbReference type="Gene3D" id="3.40.50.1820">
    <property type="entry name" value="alpha/beta hydrolase"/>
    <property type="match status" value="1"/>
</dbReference>
<reference evidence="6 7" key="1">
    <citation type="journal article" date="2012" name="Genome Biol.">
        <title>Genome and low-iron response of an oceanic diatom adapted to chronic iron limitation.</title>
        <authorList>
            <person name="Lommer M."/>
            <person name="Specht M."/>
            <person name="Roy A.S."/>
            <person name="Kraemer L."/>
            <person name="Andreson R."/>
            <person name="Gutowska M.A."/>
            <person name="Wolf J."/>
            <person name="Bergner S.V."/>
            <person name="Schilhabel M.B."/>
            <person name="Klostermeier U.C."/>
            <person name="Beiko R.G."/>
            <person name="Rosenstiel P."/>
            <person name="Hippler M."/>
            <person name="Laroche J."/>
        </authorList>
    </citation>
    <scope>NUCLEOTIDE SEQUENCE [LARGE SCALE GENOMIC DNA]</scope>
    <source>
        <strain evidence="6 7">CCMP1005</strain>
    </source>
</reference>
<dbReference type="eggNOG" id="KOG2369">
    <property type="taxonomic scope" value="Eukaryota"/>
</dbReference>
<sequence length="1524" mass="170746">MSEIMDKRPVATSPTANNQQLASASLRLALRGWKSLERTHGNPSKSTGGLNRDPLRYKKKGHHTPESCPFILLDIPLKKSKKQVSLISKGTNYWYLPGDNPKVKVSVPRAENRSGGGGVAGRRPGHWPLDPLDGTIWSPLRSYPGVKTQSSRDLYRFTDLDYSEDTPEWPSGKAVLSYLDSYIKKHGLEQHCRLNTEVVAMERVEKGGWLLVTQTSGSSHVEKNHFDFVVIATGTFTNPRFLHHAGQDEFVSAGGLIKHSSEYNDLEDNDVRDQHVLVLGGSKSATDIAAHLYTRGAGGVSLVMRRNVWRIPYFIGNLVNSKHLLYMRAQEVQFSSWRDPTSVLGSILSCIAAPVIWLNFRMLELLLIVQLGLRKWKMVPKTKIEDEVSCEIPVVTQGLFESFESGDVRPVKSTIERYEVKNDGTKIVQLENGEAIQAHVVVQATGWTMDLPFLPRELEEELIDADGQYRLYRFAINPNLPDIGFVGFNSSFCSVLSSEMIAHWLVRYMDGKLVNQPSRQEIDTEIDRLLKWKRKARPAAKAYGGNCVAPFHFAHFDELLEDMGAAKDSSWFTYPHADNYAKLLASAPHYQVNDTKGENKICDEDIPTLRRVSAGGMQCINATLSGYTMTITRFGNDMPTKRGKGRRPVLIIPGFMSSGLEVVKSPTKSWEGKRIWLNLTQVGFQSLNARGALRKNEEARSVRDLSTDPSSEQMHQEYLRQIECKSKWVRHMRLRSNLIQEREGVEVRPIQGTSGVDYLSPGALTESVIRVRACAKHPERKWIRGWCNSRRRALRLETSSKWTRLELTCKPWRFVLTTIKPSQLEKRDSYFTNTMQLIEKLYRSSDGSPVVLLCHSMGCKTAHYLLNFVVQLLGDEEGRKWIDKNIYAYVPVGAPHLGAGKSFRSLLTGDKMGLEAFLSDDEGLALNRSIGSVPWLFPQTCVEALSREIMPQSKPDQMQIPTVTLKEESTLRAEGIKKVRLSIEVGDGVFLRMGYIDVGDEAKAVLHEESWLLACPPSLDAAIQRYPSIRFHLDEPGAGLGDDKKRNHLCHLDICLPFRLICCLMKWILCCPCSMVWKMGRGVAKVSKRAADAGAKALGAYTVIAQSGKVDWKRGIIEQRPDNVDIEHGNLYEINARLHSTDNQRVGLFSAKKPGQLVTIKIKWEPSVSFENRHRSGIVEHKRDPSSCYNTCSSEHVMKLEGLTNHLGLLNQAYLSNPIKPLSSSSVDPPPVKRVIAIYGTNLDTEVAGAYCRNPVVKLSSSDNKFMIKPLHILDENAKLTRIGGQTHRVNTSGDGTVPYRSLQHSRSWKGKGCDVTVHEIDKAEHREILNDKRFHRLLLGIVQYDIAKEKQIEIEIGAAIAEGKYVSWSISVSVAYIQKGSAVDRNVKYTPEDVREELCAQALLECSTTNGPEPELFDEDNNKGATGADVGFALHFDGMKGALLRQQQLSASGDRSKDAHEGLRRRKGKGGAFEADGKCIDGDKERITEKILEDEEERLRNSDPLSLFGVPPPALRIAQTKSR</sequence>
<evidence type="ECO:0000256" key="5">
    <source>
        <dbReference type="SAM" id="MobiDB-lite"/>
    </source>
</evidence>
<dbReference type="GO" id="GO:0050660">
    <property type="term" value="F:flavin adenine dinucleotide binding"/>
    <property type="evidence" value="ECO:0007669"/>
    <property type="project" value="InterPro"/>
</dbReference>
<dbReference type="SUPFAM" id="SSF53474">
    <property type="entry name" value="alpha/beta-Hydrolases"/>
    <property type="match status" value="1"/>
</dbReference>
<feature type="region of interest" description="Disordered" evidence="5">
    <location>
        <begin position="1449"/>
        <end position="1479"/>
    </location>
</feature>
<evidence type="ECO:0000256" key="1">
    <source>
        <dbReference type="ARBA" id="ARBA00009183"/>
    </source>
</evidence>
<comment type="similarity">
    <text evidence="1">Belongs to the FMO family.</text>
</comment>
<keyword evidence="2" id="KW-0285">Flavoprotein</keyword>
<dbReference type="GO" id="GO:0006629">
    <property type="term" value="P:lipid metabolic process"/>
    <property type="evidence" value="ECO:0007669"/>
    <property type="project" value="InterPro"/>
</dbReference>
<organism evidence="6 7">
    <name type="scientific">Thalassiosira oceanica</name>
    <name type="common">Marine diatom</name>
    <dbReference type="NCBI Taxonomy" id="159749"/>
    <lineage>
        <taxon>Eukaryota</taxon>
        <taxon>Sar</taxon>
        <taxon>Stramenopiles</taxon>
        <taxon>Ochrophyta</taxon>
        <taxon>Bacillariophyta</taxon>
        <taxon>Coscinodiscophyceae</taxon>
        <taxon>Thalassiosirophycidae</taxon>
        <taxon>Thalassiosirales</taxon>
        <taxon>Thalassiosiraceae</taxon>
        <taxon>Thalassiosira</taxon>
    </lineage>
</organism>
<dbReference type="eggNOG" id="KOG1399">
    <property type="taxonomic scope" value="Eukaryota"/>
</dbReference>
<dbReference type="Proteomes" id="UP000266841">
    <property type="component" value="Unassembled WGS sequence"/>
</dbReference>
<name>K0TD21_THAOC</name>
<dbReference type="GO" id="GO:0050661">
    <property type="term" value="F:NADP binding"/>
    <property type="evidence" value="ECO:0007669"/>
    <property type="project" value="InterPro"/>
</dbReference>
<proteinExistence type="inferred from homology"/>
<dbReference type="SUPFAM" id="SSF51905">
    <property type="entry name" value="FAD/NAD(P)-binding domain"/>
    <property type="match status" value="2"/>
</dbReference>
<dbReference type="GO" id="GO:0004499">
    <property type="term" value="F:N,N-dimethylaniline monooxygenase activity"/>
    <property type="evidence" value="ECO:0007669"/>
    <property type="project" value="InterPro"/>
</dbReference>
<evidence type="ECO:0000256" key="3">
    <source>
        <dbReference type="ARBA" id="ARBA00022827"/>
    </source>
</evidence>
<evidence type="ECO:0000256" key="4">
    <source>
        <dbReference type="ARBA" id="ARBA00023002"/>
    </source>
</evidence>
<dbReference type="GO" id="GO:0008374">
    <property type="term" value="F:O-acyltransferase activity"/>
    <property type="evidence" value="ECO:0007669"/>
    <property type="project" value="InterPro"/>
</dbReference>
<dbReference type="Gene3D" id="3.50.50.60">
    <property type="entry name" value="FAD/NAD(P)-binding domain"/>
    <property type="match status" value="2"/>
</dbReference>
<dbReference type="InterPro" id="IPR020946">
    <property type="entry name" value="Flavin_mOase-like"/>
</dbReference>